<dbReference type="KEGG" id="wci:WS105_0413"/>
<dbReference type="AlphaFoldDB" id="A0A075TUW0"/>
<dbReference type="STRING" id="759620.WS105_0413"/>
<dbReference type="KEGG" id="wce:WS08_0415"/>
<proteinExistence type="predicted"/>
<dbReference type="KEGG" id="wct:WS74_0416"/>
<sequence length="299" mass="34851">MNVEELLIAAEQAMDENDYSHAVELLEDAYQMEQTQEINRRLVTSLEAAEQFEHAYRIAMERAWVSYVDVQEQETFMRLALKVNRPIAARKMLSQFIGDVESWQQKIVSSENESRLNEQTRIKEMTREFYHLGQTTLTDQHRLLSEMDQLPLKEYVFSAKGVLTDPFSNSLIRATVFESLQHLKYSEDIEMLSVLGDVHVVNAADISPLKGMASYQEMLRHLVELENDMDPTMWQGLSQQSELMLQIMYPFVNFGITNVADWLNDVQVMMFGFGEMRSEPEQQRWQHAIWQAIAEILEN</sequence>
<reference evidence="2" key="2">
    <citation type="submission" date="2014-08" db="EMBL/GenBank/DDBJ databases">
        <title>Complete genome of Weissella ceti strain WS74 isolated from diseased rainbow trout in Brazil.</title>
        <authorList>
            <person name="Figueiredo H.C.P."/>
            <person name="Leal C.A.G."/>
            <person name="Pereira F.L."/>
            <person name="Soares S.C."/>
            <person name="Dorella F.A."/>
            <person name="Carvalho A.F."/>
            <person name="Azevedo V.A.C."/>
        </authorList>
    </citation>
    <scope>NUCLEOTIDE SEQUENCE [LARGE SCALE GENOMIC DNA]</scope>
    <source>
        <strain evidence="2">WS74</strain>
    </source>
</reference>
<organism evidence="1 2">
    <name type="scientific">Weissella ceti</name>
    <dbReference type="NCBI Taxonomy" id="759620"/>
    <lineage>
        <taxon>Bacteria</taxon>
        <taxon>Bacillati</taxon>
        <taxon>Bacillota</taxon>
        <taxon>Bacilli</taxon>
        <taxon>Lactobacillales</taxon>
        <taxon>Lactobacillaceae</taxon>
        <taxon>Weissella</taxon>
    </lineage>
</organism>
<dbReference type="OrthoDB" id="1655898at2"/>
<protein>
    <submittedName>
        <fullName evidence="1">TPR repeat-containing protein</fullName>
    </submittedName>
</protein>
<accession>A0A075TUW0</accession>
<dbReference type="Proteomes" id="UP000029079">
    <property type="component" value="Chromosome"/>
</dbReference>
<name>A0A075TUW0_9LACO</name>
<evidence type="ECO:0000313" key="1">
    <source>
        <dbReference type="EMBL" id="AIM62668.1"/>
    </source>
</evidence>
<keyword evidence="2" id="KW-1185">Reference proteome</keyword>
<gene>
    <name evidence="1" type="ORF">WS74_0416</name>
</gene>
<dbReference type="PATRIC" id="fig|759620.7.peg.402"/>
<dbReference type="EMBL" id="CP009223">
    <property type="protein sequence ID" value="AIM62668.1"/>
    <property type="molecule type" value="Genomic_DNA"/>
</dbReference>
<evidence type="ECO:0000313" key="2">
    <source>
        <dbReference type="Proteomes" id="UP000029079"/>
    </source>
</evidence>
<reference evidence="1 2" key="1">
    <citation type="journal article" date="2014" name="Genome Announc.">
        <title>Complete Genome Sequences of Fish Pathogenic Weissella ceti Strains WS74 and WS105.</title>
        <authorList>
            <person name="Figueiredo H.C."/>
            <person name="Leal C.A."/>
            <person name="Dorella F.A."/>
            <person name="Carvalho A.F."/>
            <person name="Soares S.C."/>
            <person name="Pereira F.L."/>
            <person name="Azevedo V.A."/>
        </authorList>
    </citation>
    <scope>NUCLEOTIDE SEQUENCE [LARGE SCALE GENOMIC DNA]</scope>
    <source>
        <strain evidence="1 2">WS74</strain>
    </source>
</reference>
<dbReference type="RefSeq" id="WP_009765486.1">
    <property type="nucleotide sequence ID" value="NZ_CP009223.1"/>
</dbReference>